<comment type="caution">
    <text evidence="2">The sequence shown here is derived from an EMBL/GenBank/DDBJ whole genome shotgun (WGS) entry which is preliminary data.</text>
</comment>
<dbReference type="AlphaFoldDB" id="A0A8S2J155"/>
<accession>A0A8S2J155</accession>
<dbReference type="Proteomes" id="UP000682733">
    <property type="component" value="Unassembled WGS sequence"/>
</dbReference>
<dbReference type="Proteomes" id="UP000677228">
    <property type="component" value="Unassembled WGS sequence"/>
</dbReference>
<dbReference type="EMBL" id="CAJNOK010006471">
    <property type="protein sequence ID" value="CAF1004644.1"/>
    <property type="molecule type" value="Genomic_DNA"/>
</dbReference>
<evidence type="ECO:0000313" key="1">
    <source>
        <dbReference type="EMBL" id="CAF1004644.1"/>
    </source>
</evidence>
<gene>
    <name evidence="1" type="ORF">OVA965_LOCUS14737</name>
    <name evidence="2" type="ORF">TMI583_LOCUS14744</name>
</gene>
<proteinExistence type="predicted"/>
<sequence length="100" mass="11780">MTPLTNNALESLHGRIKQHYTMRNKLPLDAFMSIAERMLGDWSIPVQQHPFQTHVTLGDEIDSKAYEWLQKVKFEDVVLAAMRKSENRNQKKQVMQQQRK</sequence>
<name>A0A8S2J155_9BILA</name>
<dbReference type="EMBL" id="CAJOBA010006480">
    <property type="protein sequence ID" value="CAF3773958.1"/>
    <property type="molecule type" value="Genomic_DNA"/>
</dbReference>
<organism evidence="2 3">
    <name type="scientific">Didymodactylos carnosus</name>
    <dbReference type="NCBI Taxonomy" id="1234261"/>
    <lineage>
        <taxon>Eukaryota</taxon>
        <taxon>Metazoa</taxon>
        <taxon>Spiralia</taxon>
        <taxon>Gnathifera</taxon>
        <taxon>Rotifera</taxon>
        <taxon>Eurotatoria</taxon>
        <taxon>Bdelloidea</taxon>
        <taxon>Philodinida</taxon>
        <taxon>Philodinidae</taxon>
        <taxon>Didymodactylos</taxon>
    </lineage>
</organism>
<evidence type="ECO:0000313" key="3">
    <source>
        <dbReference type="Proteomes" id="UP000682733"/>
    </source>
</evidence>
<evidence type="ECO:0000313" key="2">
    <source>
        <dbReference type="EMBL" id="CAF3773958.1"/>
    </source>
</evidence>
<reference evidence="2" key="1">
    <citation type="submission" date="2021-02" db="EMBL/GenBank/DDBJ databases">
        <authorList>
            <person name="Nowell W R."/>
        </authorList>
    </citation>
    <scope>NUCLEOTIDE SEQUENCE</scope>
</reference>
<protein>
    <submittedName>
        <fullName evidence="2">Uncharacterized protein</fullName>
    </submittedName>
</protein>